<dbReference type="AlphaFoldDB" id="A0A0A0IET8"/>
<evidence type="ECO:0000256" key="10">
    <source>
        <dbReference type="ARBA" id="ARBA00047493"/>
    </source>
</evidence>
<keyword evidence="8" id="KW-0460">Magnesium</keyword>
<evidence type="ECO:0000256" key="2">
    <source>
        <dbReference type="ARBA" id="ARBA00008276"/>
    </source>
</evidence>
<dbReference type="GO" id="GO:0046872">
    <property type="term" value="F:metal ion binding"/>
    <property type="evidence" value="ECO:0007669"/>
    <property type="project" value="UniProtKB-KW"/>
</dbReference>
<evidence type="ECO:0000256" key="1">
    <source>
        <dbReference type="ARBA" id="ARBA00001946"/>
    </source>
</evidence>
<dbReference type="Pfam" id="PF08245">
    <property type="entry name" value="Mur_ligase_M"/>
    <property type="match status" value="1"/>
</dbReference>
<dbReference type="InterPro" id="IPR018109">
    <property type="entry name" value="Folylpolyglutamate_synth_CS"/>
</dbReference>
<evidence type="ECO:0000256" key="8">
    <source>
        <dbReference type="ARBA" id="ARBA00022842"/>
    </source>
</evidence>
<feature type="domain" description="Mur ligase C-terminal" evidence="12">
    <location>
        <begin position="303"/>
        <end position="422"/>
    </location>
</feature>
<keyword evidence="7 11" id="KW-0067">ATP-binding</keyword>
<proteinExistence type="inferred from homology"/>
<keyword evidence="4 11" id="KW-0436">Ligase</keyword>
<dbReference type="InterPro" id="IPR004101">
    <property type="entry name" value="Mur_ligase_C"/>
</dbReference>
<dbReference type="NCBIfam" id="TIGR01499">
    <property type="entry name" value="folC"/>
    <property type="match status" value="1"/>
</dbReference>
<dbReference type="PANTHER" id="PTHR11136:SF0">
    <property type="entry name" value="DIHYDROFOLATE SYNTHETASE-RELATED"/>
    <property type="match status" value="1"/>
</dbReference>
<evidence type="ECO:0000259" key="13">
    <source>
        <dbReference type="Pfam" id="PF08245"/>
    </source>
</evidence>
<accession>A0A0A0IET8</accession>
<dbReference type="FunFam" id="3.40.1190.10:FF:000011">
    <property type="entry name" value="Folylpolyglutamate synthase/dihydrofolate synthase"/>
    <property type="match status" value="1"/>
</dbReference>
<comment type="cofactor">
    <cofactor evidence="1">
        <name>Mg(2+)</name>
        <dbReference type="ChEBI" id="CHEBI:18420"/>
    </cofactor>
</comment>
<comment type="similarity">
    <text evidence="2 11">Belongs to the folylpolyglutamate synthase family.</text>
</comment>
<dbReference type="PANTHER" id="PTHR11136">
    <property type="entry name" value="FOLYLPOLYGLUTAMATE SYNTHASE-RELATED"/>
    <property type="match status" value="1"/>
</dbReference>
<dbReference type="PIRSF" id="PIRSF001563">
    <property type="entry name" value="Folylpolyglu_synth"/>
    <property type="match status" value="1"/>
</dbReference>
<keyword evidence="6 11" id="KW-0547">Nucleotide-binding</keyword>
<dbReference type="EC" id="6.3.2.17" evidence="3"/>
<dbReference type="GO" id="GO:0005524">
    <property type="term" value="F:ATP binding"/>
    <property type="evidence" value="ECO:0007669"/>
    <property type="project" value="UniProtKB-KW"/>
</dbReference>
<dbReference type="InterPro" id="IPR036615">
    <property type="entry name" value="Mur_ligase_C_dom_sf"/>
</dbReference>
<reference evidence="14 15" key="1">
    <citation type="submission" date="2014-01" db="EMBL/GenBank/DDBJ databases">
        <title>Plasmidome dynamics in the species complex Clostridium novyi sensu lato converts strains of independent lineages into distinctly different pathogens.</title>
        <authorList>
            <person name="Skarin H."/>
            <person name="Segerman B."/>
        </authorList>
    </citation>
    <scope>NUCLEOTIDE SEQUENCE [LARGE SCALE GENOMIC DNA]</scope>
    <source>
        <strain evidence="14 15">DC5</strain>
    </source>
</reference>
<dbReference type="GO" id="GO:0008841">
    <property type="term" value="F:dihydrofolate synthase activity"/>
    <property type="evidence" value="ECO:0007669"/>
    <property type="project" value="TreeGrafter"/>
</dbReference>
<gene>
    <name evidence="14" type="ORF">Z955_06620</name>
</gene>
<dbReference type="Gene3D" id="3.90.190.20">
    <property type="entry name" value="Mur ligase, C-terminal domain"/>
    <property type="match status" value="1"/>
</dbReference>
<evidence type="ECO:0000256" key="6">
    <source>
        <dbReference type="ARBA" id="ARBA00022741"/>
    </source>
</evidence>
<dbReference type="PROSITE" id="PS01012">
    <property type="entry name" value="FOLYLPOLYGLU_SYNT_2"/>
    <property type="match status" value="1"/>
</dbReference>
<comment type="caution">
    <text evidence="14">The sequence shown here is derived from an EMBL/GenBank/DDBJ whole genome shotgun (WGS) entry which is preliminary data.</text>
</comment>
<evidence type="ECO:0000256" key="3">
    <source>
        <dbReference type="ARBA" id="ARBA00013025"/>
    </source>
</evidence>
<evidence type="ECO:0000313" key="14">
    <source>
        <dbReference type="EMBL" id="KGM99502.1"/>
    </source>
</evidence>
<organism evidence="14 15">
    <name type="scientific">Clostridium botulinum C/D str. DC5</name>
    <dbReference type="NCBI Taxonomy" id="1443128"/>
    <lineage>
        <taxon>Bacteria</taxon>
        <taxon>Bacillati</taxon>
        <taxon>Bacillota</taxon>
        <taxon>Clostridia</taxon>
        <taxon>Eubacteriales</taxon>
        <taxon>Clostridiaceae</taxon>
        <taxon>Clostridium</taxon>
    </lineage>
</organism>
<dbReference type="InterPro" id="IPR013221">
    <property type="entry name" value="Mur_ligase_cen"/>
</dbReference>
<dbReference type="PROSITE" id="PS01011">
    <property type="entry name" value="FOLYLPOLYGLU_SYNT_1"/>
    <property type="match status" value="1"/>
</dbReference>
<evidence type="ECO:0000256" key="11">
    <source>
        <dbReference type="PIRNR" id="PIRNR001563"/>
    </source>
</evidence>
<dbReference type="Gene3D" id="3.40.1190.10">
    <property type="entry name" value="Mur-like, catalytic domain"/>
    <property type="match status" value="1"/>
</dbReference>
<protein>
    <recommendedName>
        <fullName evidence="3">tetrahydrofolate synthase</fullName>
        <ecNumber evidence="3">6.3.2.17</ecNumber>
    </recommendedName>
    <alternativeName>
        <fullName evidence="9">Tetrahydrofolylpolyglutamate synthase</fullName>
    </alternativeName>
</protein>
<dbReference type="Proteomes" id="UP000030014">
    <property type="component" value="Unassembled WGS sequence"/>
</dbReference>
<dbReference type="EMBL" id="JDRY01000033">
    <property type="protein sequence ID" value="KGM99502.1"/>
    <property type="molecule type" value="Genomic_DNA"/>
</dbReference>
<dbReference type="GO" id="GO:0004326">
    <property type="term" value="F:tetrahydrofolylpolyglutamate synthase activity"/>
    <property type="evidence" value="ECO:0007669"/>
    <property type="project" value="UniProtKB-EC"/>
</dbReference>
<name>A0A0A0IET8_CLOBO</name>
<dbReference type="GO" id="GO:0005737">
    <property type="term" value="C:cytoplasm"/>
    <property type="evidence" value="ECO:0007669"/>
    <property type="project" value="TreeGrafter"/>
</dbReference>
<keyword evidence="5" id="KW-0479">Metal-binding</keyword>
<comment type="catalytic activity">
    <reaction evidence="10">
        <text>(6S)-5,6,7,8-tetrahydrofolyl-(gamma-L-Glu)(n) + L-glutamate + ATP = (6S)-5,6,7,8-tetrahydrofolyl-(gamma-L-Glu)(n+1) + ADP + phosphate + H(+)</text>
        <dbReference type="Rhea" id="RHEA:10580"/>
        <dbReference type="Rhea" id="RHEA-COMP:14738"/>
        <dbReference type="Rhea" id="RHEA-COMP:14740"/>
        <dbReference type="ChEBI" id="CHEBI:15378"/>
        <dbReference type="ChEBI" id="CHEBI:29985"/>
        <dbReference type="ChEBI" id="CHEBI:30616"/>
        <dbReference type="ChEBI" id="CHEBI:43474"/>
        <dbReference type="ChEBI" id="CHEBI:141005"/>
        <dbReference type="ChEBI" id="CHEBI:456216"/>
        <dbReference type="EC" id="6.3.2.17"/>
    </reaction>
</comment>
<dbReference type="InterPro" id="IPR036565">
    <property type="entry name" value="Mur-like_cat_sf"/>
</dbReference>
<dbReference type="SUPFAM" id="SSF53244">
    <property type="entry name" value="MurD-like peptide ligases, peptide-binding domain"/>
    <property type="match status" value="1"/>
</dbReference>
<evidence type="ECO:0000256" key="9">
    <source>
        <dbReference type="ARBA" id="ARBA00030592"/>
    </source>
</evidence>
<evidence type="ECO:0000256" key="7">
    <source>
        <dbReference type="ARBA" id="ARBA00022840"/>
    </source>
</evidence>
<dbReference type="RefSeq" id="WP_039257817.1">
    <property type="nucleotide sequence ID" value="NZ_JDRY01000033.1"/>
</dbReference>
<evidence type="ECO:0000256" key="5">
    <source>
        <dbReference type="ARBA" id="ARBA00022723"/>
    </source>
</evidence>
<feature type="domain" description="Mur ligase central" evidence="13">
    <location>
        <begin position="44"/>
        <end position="276"/>
    </location>
</feature>
<dbReference type="SUPFAM" id="SSF53623">
    <property type="entry name" value="MurD-like peptide ligases, catalytic domain"/>
    <property type="match status" value="1"/>
</dbReference>
<evidence type="ECO:0000256" key="4">
    <source>
        <dbReference type="ARBA" id="ARBA00022598"/>
    </source>
</evidence>
<evidence type="ECO:0000313" key="15">
    <source>
        <dbReference type="Proteomes" id="UP000030014"/>
    </source>
</evidence>
<sequence length="436" mass="49345">MNYKESMNYIEDSAKFSINLGLSRTERILDILGNPHKKIKCIHIAGTNGKGSITAMISSVLIEEGYKVGMYTSPYIEEFEERIQINNTKILKEDLAYAITKVYDAATQIIKEGYSHPTQFEIITCASLLYFFEKNVDYAVMEVGLGGRLDSTNVIKPIISVIASISYDHMKILGNTLEEIAYEKAGIIKDEVPVVLYPQQENIEKVIKDVCKDKKSDVIKVPSDCVEFLSCTDKILNGEERRVQNIIIHTKSQRYYINLSLLGKHQLLNCATVIYVIEKLKELGVSISNTSITQGLLKVKWMGRFEILKKNPLVVIDGAHNIDGIKKLKESINTYVKYKNIILILGILTDKQVENMVEVITPMAGKVICVTPHNDRAEIATELMKIVKRYNENCEAVESYEDAYINALKYCEEDDLLLVSGSLYMIGDMRKIIIKK</sequence>
<dbReference type="InterPro" id="IPR001645">
    <property type="entry name" value="Folylpolyglutamate_synth"/>
</dbReference>
<dbReference type="Pfam" id="PF02875">
    <property type="entry name" value="Mur_ligase_C"/>
    <property type="match status" value="1"/>
</dbReference>
<evidence type="ECO:0000259" key="12">
    <source>
        <dbReference type="Pfam" id="PF02875"/>
    </source>
</evidence>